<protein>
    <submittedName>
        <fullName evidence="1">Sodium:neurotransmitter symporter superfamily</fullName>
    </submittedName>
</protein>
<accession>A0ACB9TDP8</accession>
<dbReference type="Proteomes" id="UP001056778">
    <property type="component" value="Chromosome 3"/>
</dbReference>
<reference evidence="1" key="1">
    <citation type="submission" date="2022-04" db="EMBL/GenBank/DDBJ databases">
        <title>Chromosome-scale genome assembly of Holotrichia oblita Faldermann.</title>
        <authorList>
            <person name="Rongchong L."/>
        </authorList>
    </citation>
    <scope>NUCLEOTIDE SEQUENCE</scope>
    <source>
        <strain evidence="1">81SQS9</strain>
    </source>
</reference>
<proteinExistence type="predicted"/>
<sequence>MLKFTTVSCWIIFFIAYVMSLTVPGGPAGLQQFFAVDYERISIYKIMVVAFYSIGKLGFLIPTGYMTASAYAKFPKRLGTGAETLLLVTANVLISVFFLSGLYAIAGALADVFKIKLEQAMAPSYALYLALITQFLTHMDCPNSFMLVYLLCFWLIQVVKVAIVIHLVVLNLYDYLPQLSYFPNYVVMSVVGVCGVMSLIGCLRVFVLVIEIMAVNYIVLCLNVHTFIETNLLKPQFFWGPPRRDIRVSRKSFAPRTSIRSQPPRKKKQRFRVRSIKQMHEKDIAEHVKKGRIFVDTAYFKNVCLTKSQLLTYKK</sequence>
<name>A0ACB9TDP8_HOLOL</name>
<organism evidence="1 2">
    <name type="scientific">Holotrichia oblita</name>
    <name type="common">Chafer beetle</name>
    <dbReference type="NCBI Taxonomy" id="644536"/>
    <lineage>
        <taxon>Eukaryota</taxon>
        <taxon>Metazoa</taxon>
        <taxon>Ecdysozoa</taxon>
        <taxon>Arthropoda</taxon>
        <taxon>Hexapoda</taxon>
        <taxon>Insecta</taxon>
        <taxon>Pterygota</taxon>
        <taxon>Neoptera</taxon>
        <taxon>Endopterygota</taxon>
        <taxon>Coleoptera</taxon>
        <taxon>Polyphaga</taxon>
        <taxon>Scarabaeiformia</taxon>
        <taxon>Scarabaeidae</taxon>
        <taxon>Melolonthinae</taxon>
        <taxon>Holotrichia</taxon>
    </lineage>
</organism>
<evidence type="ECO:0000313" key="1">
    <source>
        <dbReference type="EMBL" id="KAI4464909.1"/>
    </source>
</evidence>
<gene>
    <name evidence="1" type="ORF">MML48_3g00004395</name>
</gene>
<comment type="caution">
    <text evidence="1">The sequence shown here is derived from an EMBL/GenBank/DDBJ whole genome shotgun (WGS) entry which is preliminary data.</text>
</comment>
<keyword evidence="2" id="KW-1185">Reference proteome</keyword>
<dbReference type="EMBL" id="CM043017">
    <property type="protein sequence ID" value="KAI4464909.1"/>
    <property type="molecule type" value="Genomic_DNA"/>
</dbReference>
<evidence type="ECO:0000313" key="2">
    <source>
        <dbReference type="Proteomes" id="UP001056778"/>
    </source>
</evidence>